<dbReference type="InterPro" id="IPR011063">
    <property type="entry name" value="TilS/TtcA_N"/>
</dbReference>
<dbReference type="InterPro" id="IPR014729">
    <property type="entry name" value="Rossmann-like_a/b/a_fold"/>
</dbReference>
<evidence type="ECO:0000256" key="2">
    <source>
        <dbReference type="SAM" id="MobiDB-lite"/>
    </source>
</evidence>
<organism evidence="4">
    <name type="scientific">bioreactor metagenome</name>
    <dbReference type="NCBI Taxonomy" id="1076179"/>
    <lineage>
        <taxon>unclassified sequences</taxon>
        <taxon>metagenomes</taxon>
        <taxon>ecological metagenomes</taxon>
    </lineage>
</organism>
<feature type="compositionally biased region" description="Low complexity" evidence="2">
    <location>
        <begin position="16"/>
        <end position="31"/>
    </location>
</feature>
<dbReference type="GO" id="GO:0016740">
    <property type="term" value="F:transferase activity"/>
    <property type="evidence" value="ECO:0007669"/>
    <property type="project" value="UniProtKB-KW"/>
</dbReference>
<evidence type="ECO:0000256" key="1">
    <source>
        <dbReference type="ARBA" id="ARBA00022679"/>
    </source>
</evidence>
<dbReference type="InterPro" id="IPR035107">
    <property type="entry name" value="tRNA_thiolation_TtcA_Ctu1"/>
</dbReference>
<dbReference type="Pfam" id="PF01171">
    <property type="entry name" value="ATP_bind_3"/>
    <property type="match status" value="1"/>
</dbReference>
<dbReference type="Gene3D" id="3.40.50.620">
    <property type="entry name" value="HUPs"/>
    <property type="match status" value="1"/>
</dbReference>
<feature type="region of interest" description="Disordered" evidence="2">
    <location>
        <begin position="1"/>
        <end position="32"/>
    </location>
</feature>
<accession>A0A644T0Z9</accession>
<protein>
    <submittedName>
        <fullName evidence="4">tRNA 2-thiocytidine biosynthesis protein TtcA</fullName>
    </submittedName>
</protein>
<evidence type="ECO:0000313" key="4">
    <source>
        <dbReference type="EMBL" id="MPL59842.1"/>
    </source>
</evidence>
<sequence length="294" mass="32708">MSTDADWPMKKIPESPAAAPAPKDPAAAPANREARRLAAKGPVSAVDKLVEVALRRYAMIEEGDRILLAVSGGKDSMALACDLGAKRRWWPVRYELRALHIATEFGDPATVASLDSLLGSWDIPFESLRVSVQGRLKPGRSMNCYWCSTQRRTELIRYAMERGFNKIALGHHLDDAVETLLMNMLYKGEIGGMLPLLRYRKYPLSIIRPLVLCEERQLVEYGKEKGYMSTVCTCDYGSESKRREVRSRVAALTGNSGRLKRRLFESTANINFEYLPGGQAFSAKAPVPVDGIEV</sequence>
<name>A0A644T0Z9_9ZZZZ</name>
<dbReference type="GO" id="GO:0008033">
    <property type="term" value="P:tRNA processing"/>
    <property type="evidence" value="ECO:0007669"/>
    <property type="project" value="InterPro"/>
</dbReference>
<reference evidence="4" key="1">
    <citation type="submission" date="2019-08" db="EMBL/GenBank/DDBJ databases">
        <authorList>
            <person name="Kucharzyk K."/>
            <person name="Murdoch R.W."/>
            <person name="Higgins S."/>
            <person name="Loffler F."/>
        </authorList>
    </citation>
    <scope>NUCLEOTIDE SEQUENCE</scope>
</reference>
<dbReference type="CDD" id="cd24138">
    <property type="entry name" value="TtcA-like"/>
    <property type="match status" value="1"/>
</dbReference>
<feature type="domain" description="tRNA(Ile)-lysidine/2-thiocytidine synthase N-terminal" evidence="3">
    <location>
        <begin position="66"/>
        <end position="227"/>
    </location>
</feature>
<proteinExistence type="predicted"/>
<dbReference type="SUPFAM" id="SSF52402">
    <property type="entry name" value="Adenine nucleotide alpha hydrolases-like"/>
    <property type="match status" value="1"/>
</dbReference>
<dbReference type="PANTHER" id="PTHR43686">
    <property type="entry name" value="SULFURTRANSFERASE-RELATED"/>
    <property type="match status" value="1"/>
</dbReference>
<gene>
    <name evidence="4" type="primary">ttcA_1</name>
    <name evidence="4" type="ORF">SDC9_05398</name>
</gene>
<dbReference type="AlphaFoldDB" id="A0A644T0Z9"/>
<evidence type="ECO:0000259" key="3">
    <source>
        <dbReference type="Pfam" id="PF01171"/>
    </source>
</evidence>
<dbReference type="EMBL" id="VSSQ01000010">
    <property type="protein sequence ID" value="MPL59842.1"/>
    <property type="molecule type" value="Genomic_DNA"/>
</dbReference>
<keyword evidence="1" id="KW-0808">Transferase</keyword>
<comment type="caution">
    <text evidence="4">The sequence shown here is derived from an EMBL/GenBank/DDBJ whole genome shotgun (WGS) entry which is preliminary data.</text>
</comment>
<dbReference type="PANTHER" id="PTHR43686:SF1">
    <property type="entry name" value="AMINOTRAN_5 DOMAIN-CONTAINING PROTEIN"/>
    <property type="match status" value="1"/>
</dbReference>
<dbReference type="PIRSF" id="PIRSF004976">
    <property type="entry name" value="ATPase_YdaO"/>
    <property type="match status" value="1"/>
</dbReference>